<dbReference type="Pfam" id="PF15919">
    <property type="entry name" value="HicB_lk_antitox"/>
    <property type="match status" value="1"/>
</dbReference>
<evidence type="ECO:0000259" key="1">
    <source>
        <dbReference type="Pfam" id="PF15919"/>
    </source>
</evidence>
<dbReference type="Gene3D" id="3.30.160.250">
    <property type="match status" value="1"/>
</dbReference>
<feature type="domain" description="HicB-like antitoxin of toxin-antitoxin system" evidence="1">
    <location>
        <begin position="16"/>
        <end position="119"/>
    </location>
</feature>
<dbReference type="PATRIC" id="fig|797516.3.peg.2374"/>
<name>H1LJ50_9LACO</name>
<proteinExistence type="predicted"/>
<dbReference type="HOGENOM" id="CLU_114047_0_0_9"/>
<dbReference type="InterPro" id="IPR035069">
    <property type="entry name" value="TTHA1013/TTHA0281-like"/>
</dbReference>
<dbReference type="SUPFAM" id="SSF143100">
    <property type="entry name" value="TTHA1013/TTHA0281-like"/>
    <property type="match status" value="1"/>
</dbReference>
<accession>H1LJ50</accession>
<evidence type="ECO:0000313" key="3">
    <source>
        <dbReference type="Proteomes" id="UP000005025"/>
    </source>
</evidence>
<comment type="caution">
    <text evidence="2">The sequence shown here is derived from an EMBL/GenBank/DDBJ whole genome shotgun (WGS) entry which is preliminary data.</text>
</comment>
<dbReference type="Proteomes" id="UP000005025">
    <property type="component" value="Unassembled WGS sequence"/>
</dbReference>
<reference evidence="2 3" key="1">
    <citation type="submission" date="2011-09" db="EMBL/GenBank/DDBJ databases">
        <authorList>
            <person name="Weinstock G."/>
            <person name="Sodergren E."/>
            <person name="Clifton S."/>
            <person name="Fulton L."/>
            <person name="Fulton B."/>
            <person name="Courtney L."/>
            <person name="Fronick C."/>
            <person name="Harrison M."/>
            <person name="Strong C."/>
            <person name="Farmer C."/>
            <person name="Delahaunty K."/>
            <person name="Markovic C."/>
            <person name="Hall O."/>
            <person name="Minx P."/>
            <person name="Tomlinson C."/>
            <person name="Mitreva M."/>
            <person name="Hou S."/>
            <person name="Chen J."/>
            <person name="Wollam A."/>
            <person name="Pepin K.H."/>
            <person name="Johnson M."/>
            <person name="Bhonagiri V."/>
            <person name="Zhang X."/>
            <person name="Suruliraj S."/>
            <person name="Warren W."/>
            <person name="Chinwalla A."/>
            <person name="Mardis E.R."/>
            <person name="Wilson R.K."/>
        </authorList>
    </citation>
    <scope>NUCLEOTIDE SEQUENCE [LARGE SCALE GENOMIC DNA]</scope>
    <source>
        <strain evidence="2 3">F0435</strain>
    </source>
</reference>
<evidence type="ECO:0000313" key="2">
    <source>
        <dbReference type="EMBL" id="EHO49176.1"/>
    </source>
</evidence>
<dbReference type="AlphaFoldDB" id="H1LJ50"/>
<dbReference type="STRING" id="797516.HMPREF9104_02642"/>
<dbReference type="EMBL" id="AGRJ01000227">
    <property type="protein sequence ID" value="EHO49176.1"/>
    <property type="molecule type" value="Genomic_DNA"/>
</dbReference>
<organism evidence="2 3">
    <name type="scientific">Lentilactobacillus kisonensis F0435</name>
    <dbReference type="NCBI Taxonomy" id="797516"/>
    <lineage>
        <taxon>Bacteria</taxon>
        <taxon>Bacillati</taxon>
        <taxon>Bacillota</taxon>
        <taxon>Bacilli</taxon>
        <taxon>Lactobacillales</taxon>
        <taxon>Lactobacillaceae</taxon>
        <taxon>Lentilactobacillus</taxon>
    </lineage>
</organism>
<dbReference type="InterPro" id="IPR031807">
    <property type="entry name" value="HicB-like"/>
</dbReference>
<sequence length="140" mass="15163">MRMIGDLDMSKRIVAYPAELIPDKESPQIYTVIFPDVPGAISQGKGIAEAISNGSEALGLMLYDAKELPGASSLAAIHPDESGTIVNWIATDLEEIRQTVREPAVKKNTTIPGDLARMAEQKNINFSAVLTDALKKKLKE</sequence>
<protein>
    <submittedName>
        <fullName evidence="2">Toxin-antitoxin system, antitoxin component, HicB family</fullName>
    </submittedName>
</protein>
<gene>
    <name evidence="2" type="ORF">HMPREF9104_02642</name>
</gene>